<evidence type="ECO:0000313" key="1">
    <source>
        <dbReference type="EMBL" id="PWA48751.1"/>
    </source>
</evidence>
<reference evidence="1 2" key="1">
    <citation type="journal article" date="2018" name="Mol. Plant">
        <title>The genome of Artemisia annua provides insight into the evolution of Asteraceae family and artemisinin biosynthesis.</title>
        <authorList>
            <person name="Shen Q."/>
            <person name="Zhang L."/>
            <person name="Liao Z."/>
            <person name="Wang S."/>
            <person name="Yan T."/>
            <person name="Shi P."/>
            <person name="Liu M."/>
            <person name="Fu X."/>
            <person name="Pan Q."/>
            <person name="Wang Y."/>
            <person name="Lv Z."/>
            <person name="Lu X."/>
            <person name="Zhang F."/>
            <person name="Jiang W."/>
            <person name="Ma Y."/>
            <person name="Chen M."/>
            <person name="Hao X."/>
            <person name="Li L."/>
            <person name="Tang Y."/>
            <person name="Lv G."/>
            <person name="Zhou Y."/>
            <person name="Sun X."/>
            <person name="Brodelius P.E."/>
            <person name="Rose J.K.C."/>
            <person name="Tang K."/>
        </authorList>
    </citation>
    <scope>NUCLEOTIDE SEQUENCE [LARGE SCALE GENOMIC DNA]</scope>
    <source>
        <strain evidence="2">cv. Huhao1</strain>
        <tissue evidence="1">Leaf</tissue>
    </source>
</reference>
<organism evidence="1 2">
    <name type="scientific">Artemisia annua</name>
    <name type="common">Sweet wormwood</name>
    <dbReference type="NCBI Taxonomy" id="35608"/>
    <lineage>
        <taxon>Eukaryota</taxon>
        <taxon>Viridiplantae</taxon>
        <taxon>Streptophyta</taxon>
        <taxon>Embryophyta</taxon>
        <taxon>Tracheophyta</taxon>
        <taxon>Spermatophyta</taxon>
        <taxon>Magnoliopsida</taxon>
        <taxon>eudicotyledons</taxon>
        <taxon>Gunneridae</taxon>
        <taxon>Pentapetalae</taxon>
        <taxon>asterids</taxon>
        <taxon>campanulids</taxon>
        <taxon>Asterales</taxon>
        <taxon>Asteraceae</taxon>
        <taxon>Asteroideae</taxon>
        <taxon>Anthemideae</taxon>
        <taxon>Artemisiinae</taxon>
        <taxon>Artemisia</taxon>
    </lineage>
</organism>
<dbReference type="STRING" id="35608.A0A2U1LIC3"/>
<dbReference type="AlphaFoldDB" id="A0A2U1LIC3"/>
<sequence>MSTRRTSSSRIVQWRAFKGGRIEAMKEIKNHPRFLKNLPRELMESTQTNYYQRDNPPPSSRSVGYFGISIWGRTLEVEITGGNKRQNVANDLVVVVLLGINKEDEDKAKEN</sequence>
<protein>
    <submittedName>
        <fullName evidence="1">Serine threonine-kinase SRK2A-like protein</fullName>
    </submittedName>
</protein>
<keyword evidence="1" id="KW-0808">Transferase</keyword>
<evidence type="ECO:0000313" key="2">
    <source>
        <dbReference type="Proteomes" id="UP000245207"/>
    </source>
</evidence>
<keyword evidence="2" id="KW-1185">Reference proteome</keyword>
<accession>A0A2U1LIC3</accession>
<proteinExistence type="predicted"/>
<keyword evidence="1" id="KW-0418">Kinase</keyword>
<dbReference type="EMBL" id="PKPP01009221">
    <property type="protein sequence ID" value="PWA48751.1"/>
    <property type="molecule type" value="Genomic_DNA"/>
</dbReference>
<name>A0A2U1LIC3_ARTAN</name>
<dbReference type="Proteomes" id="UP000245207">
    <property type="component" value="Unassembled WGS sequence"/>
</dbReference>
<comment type="caution">
    <text evidence="1">The sequence shown here is derived from an EMBL/GenBank/DDBJ whole genome shotgun (WGS) entry which is preliminary data.</text>
</comment>
<dbReference type="GO" id="GO:0016301">
    <property type="term" value="F:kinase activity"/>
    <property type="evidence" value="ECO:0007669"/>
    <property type="project" value="UniProtKB-KW"/>
</dbReference>
<gene>
    <name evidence="1" type="ORF">CTI12_AA487980</name>
</gene>